<sequence>MYIAIASYPISYQQFGRLKTDTYSHILCTS</sequence>
<accession>A0A8S5MD89</accession>
<name>A0A8S5MD89_9CAUD</name>
<organism evidence="1">
    <name type="scientific">Caudovirales sp. ctTqA28</name>
    <dbReference type="NCBI Taxonomy" id="2826775"/>
    <lineage>
        <taxon>Viruses</taxon>
        <taxon>Duplodnaviria</taxon>
        <taxon>Heunggongvirae</taxon>
        <taxon>Uroviricota</taxon>
        <taxon>Caudoviricetes</taxon>
    </lineage>
</organism>
<reference evidence="1" key="1">
    <citation type="journal article" date="2021" name="Proc. Natl. Acad. Sci. U.S.A.">
        <title>A Catalog of Tens of Thousands of Viruses from Human Metagenomes Reveals Hidden Associations with Chronic Diseases.</title>
        <authorList>
            <person name="Tisza M.J."/>
            <person name="Buck C.B."/>
        </authorList>
    </citation>
    <scope>NUCLEOTIDE SEQUENCE</scope>
    <source>
        <strain evidence="1">CtTqA28</strain>
    </source>
</reference>
<proteinExistence type="predicted"/>
<protein>
    <submittedName>
        <fullName evidence="1">Uncharacterized protein</fullName>
    </submittedName>
</protein>
<dbReference type="EMBL" id="BK014882">
    <property type="protein sequence ID" value="DAD80285.1"/>
    <property type="molecule type" value="Genomic_DNA"/>
</dbReference>
<evidence type="ECO:0000313" key="1">
    <source>
        <dbReference type="EMBL" id="DAD80285.1"/>
    </source>
</evidence>